<dbReference type="InterPro" id="IPR013154">
    <property type="entry name" value="ADH-like_N"/>
</dbReference>
<dbReference type="SUPFAM" id="SSF51735">
    <property type="entry name" value="NAD(P)-binding Rossmann-fold domains"/>
    <property type="match status" value="1"/>
</dbReference>
<organism evidence="2 3">
    <name type="scientific">Siphonobacter aquaeclarae</name>
    <dbReference type="NCBI Taxonomy" id="563176"/>
    <lineage>
        <taxon>Bacteria</taxon>
        <taxon>Pseudomonadati</taxon>
        <taxon>Bacteroidota</taxon>
        <taxon>Cytophagia</taxon>
        <taxon>Cytophagales</taxon>
        <taxon>Cytophagaceae</taxon>
        <taxon>Siphonobacter</taxon>
    </lineage>
</organism>
<dbReference type="OrthoDB" id="9787435at2"/>
<evidence type="ECO:0000259" key="1">
    <source>
        <dbReference type="SMART" id="SM00829"/>
    </source>
</evidence>
<dbReference type="SMART" id="SM00829">
    <property type="entry name" value="PKS_ER"/>
    <property type="match status" value="1"/>
</dbReference>
<dbReference type="InterPro" id="IPR036291">
    <property type="entry name" value="NAD(P)-bd_dom_sf"/>
</dbReference>
<dbReference type="InterPro" id="IPR052711">
    <property type="entry name" value="Zinc_ADH-like"/>
</dbReference>
<dbReference type="PANTHER" id="PTHR45033">
    <property type="match status" value="1"/>
</dbReference>
<feature type="domain" description="Enoyl reductase (ER)" evidence="1">
    <location>
        <begin position="8"/>
        <end position="330"/>
    </location>
</feature>
<dbReference type="Gene3D" id="3.90.180.10">
    <property type="entry name" value="Medium-chain alcohol dehydrogenases, catalytic domain"/>
    <property type="match status" value="1"/>
</dbReference>
<dbReference type="SUPFAM" id="SSF50129">
    <property type="entry name" value="GroES-like"/>
    <property type="match status" value="1"/>
</dbReference>
<evidence type="ECO:0000313" key="3">
    <source>
        <dbReference type="Proteomes" id="UP000198901"/>
    </source>
</evidence>
<reference evidence="2 3" key="1">
    <citation type="submission" date="2016-10" db="EMBL/GenBank/DDBJ databases">
        <authorList>
            <person name="de Groot N.N."/>
        </authorList>
    </citation>
    <scope>NUCLEOTIDE SEQUENCE [LARGE SCALE GENOMIC DNA]</scope>
    <source>
        <strain evidence="2 3">DSM 21668</strain>
    </source>
</reference>
<dbReference type="InterPro" id="IPR013149">
    <property type="entry name" value="ADH-like_C"/>
</dbReference>
<dbReference type="PANTHER" id="PTHR45033:SF3">
    <property type="entry name" value="DEHYDROGENASE, PUTATIVE (AFU_ORTHOLOGUE AFUA_2G13270)-RELATED"/>
    <property type="match status" value="1"/>
</dbReference>
<gene>
    <name evidence="2" type="ORF">SAMN04488090_4280</name>
</gene>
<dbReference type="InterPro" id="IPR020843">
    <property type="entry name" value="ER"/>
</dbReference>
<evidence type="ECO:0000313" key="2">
    <source>
        <dbReference type="EMBL" id="SDM80548.1"/>
    </source>
</evidence>
<name>A0A1G9W7Q0_9BACT</name>
<accession>A0A1G9W7Q0</accession>
<sequence length="334" mass="35863">MKAAVLEATYTPLRLTDLPEPVAGPGEAIVQLKAAALNHRDVWVQKGLYPGMKLPVTPGSDGAGIVHAVGEGVDHTWLGREVILNPSLGWGNNPAHYNPKTFRILGMPEDGTFAEFVRIDAAHLHNKPAHLSWTEAAALPLAGLTAYRALFSRGKLREGDKVLISGVGGGVALFALQFALAHGCDVYVTSGSDEKISRAVALGAKDGISYRLPQWQKELGTKAGLFNVIIDSAAGPGFSKLVDVAGFGGRIVMYGGTLGNLTDIVPAKVFFKQLDIMGTTMGTPEEFHAMLRLVEEKQIRPVIDSVYSLEEIEPALRKMEESRQFGKIVLETGL</sequence>
<keyword evidence="3" id="KW-1185">Reference proteome</keyword>
<dbReference type="AlphaFoldDB" id="A0A1G9W7Q0"/>
<dbReference type="Pfam" id="PF00107">
    <property type="entry name" value="ADH_zinc_N"/>
    <property type="match status" value="1"/>
</dbReference>
<dbReference type="Pfam" id="PF08240">
    <property type="entry name" value="ADH_N"/>
    <property type="match status" value="1"/>
</dbReference>
<dbReference type="RefSeq" id="WP_093207714.1">
    <property type="nucleotide sequence ID" value="NZ_FNGS01000009.1"/>
</dbReference>
<dbReference type="Proteomes" id="UP000198901">
    <property type="component" value="Unassembled WGS sequence"/>
</dbReference>
<dbReference type="EMBL" id="FNGS01000009">
    <property type="protein sequence ID" value="SDM80548.1"/>
    <property type="molecule type" value="Genomic_DNA"/>
</dbReference>
<dbReference type="STRING" id="563176.SAMN04488090_4280"/>
<protein>
    <submittedName>
        <fullName evidence="2">NADPH:quinone reductase</fullName>
    </submittedName>
</protein>
<proteinExistence type="predicted"/>
<dbReference type="InterPro" id="IPR011032">
    <property type="entry name" value="GroES-like_sf"/>
</dbReference>
<dbReference type="Gene3D" id="3.40.50.720">
    <property type="entry name" value="NAD(P)-binding Rossmann-like Domain"/>
    <property type="match status" value="1"/>
</dbReference>
<dbReference type="GO" id="GO:0016491">
    <property type="term" value="F:oxidoreductase activity"/>
    <property type="evidence" value="ECO:0007669"/>
    <property type="project" value="InterPro"/>
</dbReference>